<gene>
    <name evidence="3" type="ORF">Q664_00765</name>
</gene>
<proteinExistence type="predicted"/>
<dbReference type="PANTHER" id="PTHR21666">
    <property type="entry name" value="PEPTIDASE-RELATED"/>
    <property type="match status" value="1"/>
</dbReference>
<keyword evidence="1" id="KW-0732">Signal</keyword>
<protein>
    <submittedName>
        <fullName evidence="3">Peptidase</fullName>
    </submittedName>
</protein>
<evidence type="ECO:0000313" key="3">
    <source>
        <dbReference type="EMBL" id="KFA94742.1"/>
    </source>
</evidence>
<evidence type="ECO:0000259" key="2">
    <source>
        <dbReference type="Pfam" id="PF01551"/>
    </source>
</evidence>
<dbReference type="GO" id="GO:0004222">
    <property type="term" value="F:metalloendopeptidase activity"/>
    <property type="evidence" value="ECO:0007669"/>
    <property type="project" value="TreeGrafter"/>
</dbReference>
<name>A0A084T207_9BACT</name>
<reference evidence="3 4" key="1">
    <citation type="submission" date="2014-07" db="EMBL/GenBank/DDBJ databases">
        <title>Draft Genome Sequence of Gephyronic Acid Producer, Cystobacter violaceus Strain Cb vi76.</title>
        <authorList>
            <person name="Stevens D.C."/>
            <person name="Young J."/>
            <person name="Carmichael R."/>
            <person name="Tan J."/>
            <person name="Taylor R.E."/>
        </authorList>
    </citation>
    <scope>NUCLEOTIDE SEQUENCE [LARGE SCALE GENOMIC DNA]</scope>
    <source>
        <strain evidence="3 4">Cb vi76</strain>
    </source>
</reference>
<evidence type="ECO:0000313" key="4">
    <source>
        <dbReference type="Proteomes" id="UP000028547"/>
    </source>
</evidence>
<dbReference type="Proteomes" id="UP000028547">
    <property type="component" value="Unassembled WGS sequence"/>
</dbReference>
<evidence type="ECO:0000256" key="1">
    <source>
        <dbReference type="SAM" id="SignalP"/>
    </source>
</evidence>
<dbReference type="SUPFAM" id="SSF51261">
    <property type="entry name" value="Duplicated hybrid motif"/>
    <property type="match status" value="1"/>
</dbReference>
<dbReference type="AlphaFoldDB" id="A0A084T207"/>
<dbReference type="InterPro" id="IPR050570">
    <property type="entry name" value="Cell_wall_metabolism_enzyme"/>
</dbReference>
<dbReference type="InterPro" id="IPR011055">
    <property type="entry name" value="Dup_hybrid_motif"/>
</dbReference>
<dbReference type="InterPro" id="IPR016047">
    <property type="entry name" value="M23ase_b-sheet_dom"/>
</dbReference>
<comment type="caution">
    <text evidence="3">The sequence shown here is derived from an EMBL/GenBank/DDBJ whole genome shotgun (WGS) entry which is preliminary data.</text>
</comment>
<dbReference type="PANTHER" id="PTHR21666:SF270">
    <property type="entry name" value="MUREIN HYDROLASE ACTIVATOR ENVC"/>
    <property type="match status" value="1"/>
</dbReference>
<dbReference type="Pfam" id="PF01551">
    <property type="entry name" value="Peptidase_M23"/>
    <property type="match status" value="1"/>
</dbReference>
<dbReference type="EMBL" id="JPMI01000004">
    <property type="protein sequence ID" value="KFA94742.1"/>
    <property type="molecule type" value="Genomic_DNA"/>
</dbReference>
<sequence>MKTLGATLAGALLALPLASQAGTLFRFPMSMLSDQCANGGCVVSAYMDHAGKDYACGTVRYGGHTGTDYALAGGFTKMDYGVWVISAAGGTLESSVDGYYDRCNYWNQNDPYAACGLYTANYMIMRHADGRKSKYWHLKKGTQQYARGASIPCGNWIARVGSSGASTGPHLHFEFWDPTWGTDDPYAGSCGGPISLWTAQGAYRGLPGITCQ</sequence>
<organism evidence="3 4">
    <name type="scientific">Archangium violaceum Cb vi76</name>
    <dbReference type="NCBI Taxonomy" id="1406225"/>
    <lineage>
        <taxon>Bacteria</taxon>
        <taxon>Pseudomonadati</taxon>
        <taxon>Myxococcota</taxon>
        <taxon>Myxococcia</taxon>
        <taxon>Myxococcales</taxon>
        <taxon>Cystobacterineae</taxon>
        <taxon>Archangiaceae</taxon>
        <taxon>Archangium</taxon>
    </lineage>
</organism>
<dbReference type="CDD" id="cd12797">
    <property type="entry name" value="M23_peptidase"/>
    <property type="match status" value="1"/>
</dbReference>
<accession>A0A084T207</accession>
<dbReference type="Gene3D" id="2.70.70.10">
    <property type="entry name" value="Glucose Permease (Domain IIA)"/>
    <property type="match status" value="1"/>
</dbReference>
<feature type="domain" description="M23ase beta-sheet core" evidence="2">
    <location>
        <begin position="117"/>
        <end position="177"/>
    </location>
</feature>
<feature type="signal peptide" evidence="1">
    <location>
        <begin position="1"/>
        <end position="21"/>
    </location>
</feature>
<feature type="chain" id="PRO_5001782142" evidence="1">
    <location>
        <begin position="22"/>
        <end position="212"/>
    </location>
</feature>